<accession>A0A9D2DWT4</accession>
<protein>
    <submittedName>
        <fullName evidence="1">Uncharacterized protein</fullName>
    </submittedName>
</protein>
<reference evidence="1" key="1">
    <citation type="journal article" date="2021" name="PeerJ">
        <title>Extensive microbial diversity within the chicken gut microbiome revealed by metagenomics and culture.</title>
        <authorList>
            <person name="Gilroy R."/>
            <person name="Ravi A."/>
            <person name="Getino M."/>
            <person name="Pursley I."/>
            <person name="Horton D.L."/>
            <person name="Alikhan N.F."/>
            <person name="Baker D."/>
            <person name="Gharbi K."/>
            <person name="Hall N."/>
            <person name="Watson M."/>
            <person name="Adriaenssens E.M."/>
            <person name="Foster-Nyarko E."/>
            <person name="Jarju S."/>
            <person name="Secka A."/>
            <person name="Antonio M."/>
            <person name="Oren A."/>
            <person name="Chaudhuri R.R."/>
            <person name="La Ragione R."/>
            <person name="Hildebrand F."/>
            <person name="Pallen M.J."/>
        </authorList>
    </citation>
    <scope>NUCLEOTIDE SEQUENCE</scope>
    <source>
        <strain evidence="1">CHK33-5263</strain>
    </source>
</reference>
<evidence type="ECO:0000313" key="2">
    <source>
        <dbReference type="Proteomes" id="UP000824044"/>
    </source>
</evidence>
<dbReference type="Proteomes" id="UP000824044">
    <property type="component" value="Unassembled WGS sequence"/>
</dbReference>
<comment type="caution">
    <text evidence="1">The sequence shown here is derived from an EMBL/GenBank/DDBJ whole genome shotgun (WGS) entry which is preliminary data.</text>
</comment>
<dbReference type="Gene3D" id="3.30.360.10">
    <property type="entry name" value="Dihydrodipicolinate Reductase, domain 2"/>
    <property type="match status" value="1"/>
</dbReference>
<dbReference type="AlphaFoldDB" id="A0A9D2DWT4"/>
<dbReference type="EMBL" id="DXBS01000059">
    <property type="protein sequence ID" value="HIZ24424.1"/>
    <property type="molecule type" value="Genomic_DNA"/>
</dbReference>
<evidence type="ECO:0000313" key="1">
    <source>
        <dbReference type="EMBL" id="HIZ24424.1"/>
    </source>
</evidence>
<name>A0A9D2DWT4_9FIRM</name>
<gene>
    <name evidence="1" type="ORF">H9812_02980</name>
</gene>
<organism evidence="1 2">
    <name type="scientific">Candidatus Gallimonas intestinigallinarum</name>
    <dbReference type="NCBI Taxonomy" id="2838604"/>
    <lineage>
        <taxon>Bacteria</taxon>
        <taxon>Bacillati</taxon>
        <taxon>Bacillota</taxon>
        <taxon>Clostridia</taxon>
        <taxon>Candidatus Gallimonas</taxon>
    </lineage>
</organism>
<reference evidence="1" key="2">
    <citation type="submission" date="2021-04" db="EMBL/GenBank/DDBJ databases">
        <authorList>
            <person name="Gilroy R."/>
        </authorList>
    </citation>
    <scope>NUCLEOTIDE SEQUENCE</scope>
    <source>
        <strain evidence="1">CHK33-5263</strain>
    </source>
</reference>
<sequence>MCEKDELTIFRLKRDLQEFLEHEKQGFSEPESETEIVKQSGENPQHVGIINNFANAILQLEPLYVDGRDGLKCVELMDSMLLSAWEDKTVELPVNDDLYYKELKKRIASSKDKAGESILIDNTMSFGRT</sequence>
<proteinExistence type="predicted"/>